<gene>
    <name evidence="1" type="ORF">WR25_05081</name>
</gene>
<proteinExistence type="predicted"/>
<name>A0A2A2K737_9BILA</name>
<dbReference type="AlphaFoldDB" id="A0A2A2K737"/>
<accession>A0A2A2K737</accession>
<evidence type="ECO:0000313" key="1">
    <source>
        <dbReference type="EMBL" id="PAV69796.1"/>
    </source>
</evidence>
<protein>
    <recommendedName>
        <fullName evidence="3">Tyr recombinase domain-containing protein</fullName>
    </recommendedName>
</protein>
<organism evidence="1 2">
    <name type="scientific">Diploscapter pachys</name>
    <dbReference type="NCBI Taxonomy" id="2018661"/>
    <lineage>
        <taxon>Eukaryota</taxon>
        <taxon>Metazoa</taxon>
        <taxon>Ecdysozoa</taxon>
        <taxon>Nematoda</taxon>
        <taxon>Chromadorea</taxon>
        <taxon>Rhabditida</taxon>
        <taxon>Rhabditina</taxon>
        <taxon>Rhabditomorpha</taxon>
        <taxon>Rhabditoidea</taxon>
        <taxon>Rhabditidae</taxon>
        <taxon>Diploscapter</taxon>
    </lineage>
</organism>
<dbReference type="EMBL" id="LIAE01009429">
    <property type="protein sequence ID" value="PAV69796.1"/>
    <property type="molecule type" value="Genomic_DNA"/>
</dbReference>
<keyword evidence="2" id="KW-1185">Reference proteome</keyword>
<evidence type="ECO:0000313" key="2">
    <source>
        <dbReference type="Proteomes" id="UP000218231"/>
    </source>
</evidence>
<sequence>MREWCDEAGLPQCAAHGLRKAIARRTVAVEATQQQMKAVGGCKGDAEVATYVADAAQNSLLKRLSPRPSASFRTSAGRDFA</sequence>
<reference evidence="1 2" key="1">
    <citation type="journal article" date="2017" name="Curr. Biol.">
        <title>Genome architecture and evolution of a unichromosomal asexual nematode.</title>
        <authorList>
            <person name="Fradin H."/>
            <person name="Zegar C."/>
            <person name="Gutwein M."/>
            <person name="Lucas J."/>
            <person name="Kovtun M."/>
            <person name="Corcoran D."/>
            <person name="Baugh L.R."/>
            <person name="Kiontke K."/>
            <person name="Gunsalus K."/>
            <person name="Fitch D.H."/>
            <person name="Piano F."/>
        </authorList>
    </citation>
    <scope>NUCLEOTIDE SEQUENCE [LARGE SCALE GENOMIC DNA]</scope>
    <source>
        <strain evidence="1">PF1309</strain>
    </source>
</reference>
<dbReference type="Proteomes" id="UP000218231">
    <property type="component" value="Unassembled WGS sequence"/>
</dbReference>
<evidence type="ECO:0008006" key="3">
    <source>
        <dbReference type="Google" id="ProtNLM"/>
    </source>
</evidence>
<comment type="caution">
    <text evidence="1">The sequence shown here is derived from an EMBL/GenBank/DDBJ whole genome shotgun (WGS) entry which is preliminary data.</text>
</comment>